<organism evidence="2 3">
    <name type="scientific">Streptomyces ruber</name>
    <dbReference type="NCBI Taxonomy" id="83378"/>
    <lineage>
        <taxon>Bacteria</taxon>
        <taxon>Bacillati</taxon>
        <taxon>Actinomycetota</taxon>
        <taxon>Actinomycetes</taxon>
        <taxon>Kitasatosporales</taxon>
        <taxon>Streptomycetaceae</taxon>
        <taxon>Streptomyces</taxon>
    </lineage>
</organism>
<name>A0A918B9F7_9ACTN</name>
<evidence type="ECO:0000313" key="3">
    <source>
        <dbReference type="Proteomes" id="UP000620156"/>
    </source>
</evidence>
<protein>
    <submittedName>
        <fullName evidence="2">Uncharacterized protein</fullName>
    </submittedName>
</protein>
<reference evidence="2" key="2">
    <citation type="submission" date="2020-09" db="EMBL/GenBank/DDBJ databases">
        <authorList>
            <person name="Sun Q."/>
            <person name="Ohkuma M."/>
        </authorList>
    </citation>
    <scope>NUCLEOTIDE SEQUENCE</scope>
    <source>
        <strain evidence="2">JCM 3131</strain>
    </source>
</reference>
<gene>
    <name evidence="2" type="ORF">GCM10010145_17490</name>
</gene>
<reference evidence="2" key="1">
    <citation type="journal article" date="2014" name="Int. J. Syst. Evol. Microbiol.">
        <title>Complete genome sequence of Corynebacterium casei LMG S-19264T (=DSM 44701T), isolated from a smear-ripened cheese.</title>
        <authorList>
            <consortium name="US DOE Joint Genome Institute (JGI-PGF)"/>
            <person name="Walter F."/>
            <person name="Albersmeier A."/>
            <person name="Kalinowski J."/>
            <person name="Ruckert C."/>
        </authorList>
    </citation>
    <scope>NUCLEOTIDE SEQUENCE</scope>
    <source>
        <strain evidence="2">JCM 3131</strain>
    </source>
</reference>
<dbReference type="AlphaFoldDB" id="A0A918B9F7"/>
<feature type="compositionally biased region" description="Basic residues" evidence="1">
    <location>
        <begin position="81"/>
        <end position="98"/>
    </location>
</feature>
<evidence type="ECO:0000256" key="1">
    <source>
        <dbReference type="SAM" id="MobiDB-lite"/>
    </source>
</evidence>
<feature type="region of interest" description="Disordered" evidence="1">
    <location>
        <begin position="60"/>
        <end position="98"/>
    </location>
</feature>
<dbReference type="EMBL" id="BMQK01000003">
    <property type="protein sequence ID" value="GGQ49155.1"/>
    <property type="molecule type" value="Genomic_DNA"/>
</dbReference>
<proteinExistence type="predicted"/>
<dbReference type="RefSeq" id="WP_189216121.1">
    <property type="nucleotide sequence ID" value="NZ_BMQK01000003.1"/>
</dbReference>
<accession>A0A918B9F7</accession>
<comment type="caution">
    <text evidence="2">The sequence shown here is derived from an EMBL/GenBank/DDBJ whole genome shotgun (WGS) entry which is preliminary data.</text>
</comment>
<dbReference type="Proteomes" id="UP000620156">
    <property type="component" value="Unassembled WGS sequence"/>
</dbReference>
<keyword evidence="3" id="KW-1185">Reference proteome</keyword>
<evidence type="ECO:0000313" key="2">
    <source>
        <dbReference type="EMBL" id="GGQ49155.1"/>
    </source>
</evidence>
<sequence>MSAVIAVLLGVVILAGVVYDTARLITPLAFRCPPLARLRGRRAALEAAERWTTGLLLHGRITPADHQGRMSRLARGERHPGPTRRPRHPSAPRGGRHG</sequence>